<sequence>MPPARHGRRRPAQRQRRSAAQAATALLAVALLAACSPDPTPHPEGRGDVRARPGLSPAATGPAPPWVAAARAQIGVTRFYDPAYVRLAYPGGDVAADRGVCTDVVIRALRSQGLDLQQAVHEDMRANFAAYPGLWGATATDRSIDHRRVPNLRRWFERQRWSLPPSDRPADYRPGDLVTWVLPGNLPHIGIVSERRGWSGRPLILHNIGRGTQEEDLLFAYPITGRYRPQAAAIAAWERRADAGADTAAAP</sequence>
<name>A0AAU8MWG5_9GAMM</name>
<protein>
    <submittedName>
        <fullName evidence="3">DUF1287 domain-containing protein</fullName>
    </submittedName>
</protein>
<evidence type="ECO:0000256" key="2">
    <source>
        <dbReference type="SAM" id="SignalP"/>
    </source>
</evidence>
<gene>
    <name evidence="3" type="ORF">ABU614_01550</name>
</gene>
<feature type="signal peptide" evidence="2">
    <location>
        <begin position="1"/>
        <end position="33"/>
    </location>
</feature>
<feature type="chain" id="PRO_5043403625" evidence="2">
    <location>
        <begin position="34"/>
        <end position="251"/>
    </location>
</feature>
<feature type="compositionally biased region" description="Basic and acidic residues" evidence="1">
    <location>
        <begin position="41"/>
        <end position="51"/>
    </location>
</feature>
<evidence type="ECO:0000313" key="3">
    <source>
        <dbReference type="EMBL" id="XCO75513.1"/>
    </source>
</evidence>
<dbReference type="PROSITE" id="PS51257">
    <property type="entry name" value="PROKAR_LIPOPROTEIN"/>
    <property type="match status" value="1"/>
</dbReference>
<evidence type="ECO:0000256" key="1">
    <source>
        <dbReference type="SAM" id="MobiDB-lite"/>
    </source>
</evidence>
<reference evidence="3" key="1">
    <citation type="submission" date="2024-06" db="EMBL/GenBank/DDBJ databases">
        <authorList>
            <person name="Li S."/>
        </authorList>
    </citation>
    <scope>NUCLEOTIDE SEQUENCE</scope>
    <source>
        <strain evidence="3">SR10</strain>
    </source>
</reference>
<feature type="region of interest" description="Disordered" evidence="1">
    <location>
        <begin position="37"/>
        <end position="64"/>
    </location>
</feature>
<keyword evidence="2" id="KW-0732">Signal</keyword>
<dbReference type="Pfam" id="PF06940">
    <property type="entry name" value="DUF1287"/>
    <property type="match status" value="1"/>
</dbReference>
<dbReference type="AlphaFoldDB" id="A0AAU8MWG5"/>
<dbReference type="RefSeq" id="WP_363798594.1">
    <property type="nucleotide sequence ID" value="NZ_CP159925.1"/>
</dbReference>
<organism evidence="3">
    <name type="scientific">Lysobacter firmicutimachus</name>
    <dbReference type="NCBI Taxonomy" id="1792846"/>
    <lineage>
        <taxon>Bacteria</taxon>
        <taxon>Pseudomonadati</taxon>
        <taxon>Pseudomonadota</taxon>
        <taxon>Gammaproteobacteria</taxon>
        <taxon>Lysobacterales</taxon>
        <taxon>Lysobacteraceae</taxon>
        <taxon>Lysobacter</taxon>
    </lineage>
</organism>
<accession>A0AAU8MWG5</accession>
<proteinExistence type="predicted"/>
<dbReference type="EMBL" id="CP159925">
    <property type="protein sequence ID" value="XCO75513.1"/>
    <property type="molecule type" value="Genomic_DNA"/>
</dbReference>
<dbReference type="InterPro" id="IPR009706">
    <property type="entry name" value="DUF1287"/>
</dbReference>